<evidence type="ECO:0000256" key="5">
    <source>
        <dbReference type="ARBA" id="ARBA00023136"/>
    </source>
</evidence>
<feature type="non-terminal residue" evidence="8">
    <location>
        <position position="109"/>
    </location>
</feature>
<dbReference type="GO" id="GO:0032472">
    <property type="term" value="P:Golgi calcium ion transport"/>
    <property type="evidence" value="ECO:0007669"/>
    <property type="project" value="TreeGrafter"/>
</dbReference>
<keyword evidence="3 6" id="KW-0812">Transmembrane</keyword>
<comment type="caution">
    <text evidence="8">The sequence shown here is derived from an EMBL/GenBank/DDBJ whole genome shotgun (WGS) entry which is preliminary data.</text>
</comment>
<dbReference type="GO" id="GO:0016020">
    <property type="term" value="C:membrane"/>
    <property type="evidence" value="ECO:0007669"/>
    <property type="project" value="UniProtKB-SubCell"/>
</dbReference>
<dbReference type="GO" id="GO:0005384">
    <property type="term" value="F:manganese ion transmembrane transporter activity"/>
    <property type="evidence" value="ECO:0007669"/>
    <property type="project" value="TreeGrafter"/>
</dbReference>
<organism evidence="8 9">
    <name type="scientific">Haematococcus lacustris</name>
    <name type="common">Green alga</name>
    <name type="synonym">Haematococcus pluvialis</name>
    <dbReference type="NCBI Taxonomy" id="44745"/>
    <lineage>
        <taxon>Eukaryota</taxon>
        <taxon>Viridiplantae</taxon>
        <taxon>Chlorophyta</taxon>
        <taxon>core chlorophytes</taxon>
        <taxon>Chlorophyceae</taxon>
        <taxon>CS clade</taxon>
        <taxon>Chlamydomonadales</taxon>
        <taxon>Haematococcaceae</taxon>
        <taxon>Haematococcus</taxon>
    </lineage>
</organism>
<keyword evidence="9" id="KW-1185">Reference proteome</keyword>
<evidence type="ECO:0000313" key="9">
    <source>
        <dbReference type="Proteomes" id="UP000485058"/>
    </source>
</evidence>
<evidence type="ECO:0000256" key="1">
    <source>
        <dbReference type="ARBA" id="ARBA00004141"/>
    </source>
</evidence>
<keyword evidence="5 6" id="KW-0472">Membrane</keyword>
<dbReference type="Pfam" id="PF01169">
    <property type="entry name" value="GDT1"/>
    <property type="match status" value="1"/>
</dbReference>
<name>A0A6A0AGM8_HAELA</name>
<dbReference type="InterPro" id="IPR001727">
    <property type="entry name" value="GDT1-like"/>
</dbReference>
<dbReference type="AlphaFoldDB" id="A0A6A0AGM8"/>
<keyword evidence="6" id="KW-0732">Signal</keyword>
<gene>
    <name evidence="8" type="ORF">HaLaN_30507</name>
</gene>
<dbReference type="GO" id="GO:0015085">
    <property type="term" value="F:calcium ion transmembrane transporter activity"/>
    <property type="evidence" value="ECO:0007669"/>
    <property type="project" value="TreeGrafter"/>
</dbReference>
<comment type="caution">
    <text evidence="6">Lacks conserved residue(s) required for the propagation of feature annotation.</text>
</comment>
<dbReference type="GO" id="GO:0009507">
    <property type="term" value="C:chloroplast"/>
    <property type="evidence" value="ECO:0007669"/>
    <property type="project" value="TreeGrafter"/>
</dbReference>
<dbReference type="GO" id="GO:0032468">
    <property type="term" value="P:Golgi calcium ion homeostasis"/>
    <property type="evidence" value="ECO:0007669"/>
    <property type="project" value="TreeGrafter"/>
</dbReference>
<protein>
    <recommendedName>
        <fullName evidence="6">GDT1 family protein</fullName>
    </recommendedName>
</protein>
<feature type="signal peptide" evidence="6">
    <location>
        <begin position="1"/>
        <end position="20"/>
    </location>
</feature>
<dbReference type="GO" id="GO:0005794">
    <property type="term" value="C:Golgi apparatus"/>
    <property type="evidence" value="ECO:0007669"/>
    <property type="project" value="TreeGrafter"/>
</dbReference>
<evidence type="ECO:0000256" key="4">
    <source>
        <dbReference type="ARBA" id="ARBA00022989"/>
    </source>
</evidence>
<evidence type="ECO:0000313" key="8">
    <source>
        <dbReference type="EMBL" id="GFH31451.1"/>
    </source>
</evidence>
<evidence type="ECO:0000256" key="2">
    <source>
        <dbReference type="ARBA" id="ARBA00009190"/>
    </source>
</evidence>
<feature type="chain" id="PRO_5025714552" description="GDT1 family protein" evidence="6">
    <location>
        <begin position="21"/>
        <end position="109"/>
    </location>
</feature>
<sequence>MEVATLIFVAESMLATVALGAAQNPFGVATGAIVGHAIATGIAVLGGAMASKHLHPAADGVDYQEGAQGAQSQSRAATGGHDHDPNQQRVSEPCRGVRCITALAASDDR</sequence>
<evidence type="ECO:0000256" key="7">
    <source>
        <dbReference type="SAM" id="MobiDB-lite"/>
    </source>
</evidence>
<dbReference type="PANTHER" id="PTHR12608">
    <property type="entry name" value="TRANSMEMBRANE PROTEIN HTP-1 RELATED"/>
    <property type="match status" value="1"/>
</dbReference>
<comment type="subcellular location">
    <subcellularLocation>
        <location evidence="1 6">Membrane</location>
        <topology evidence="1 6">Multi-pass membrane protein</topology>
    </subcellularLocation>
</comment>
<proteinExistence type="inferred from homology"/>
<evidence type="ECO:0000256" key="3">
    <source>
        <dbReference type="ARBA" id="ARBA00022692"/>
    </source>
</evidence>
<feature type="transmembrane region" description="Helical" evidence="6">
    <location>
        <begin position="30"/>
        <end position="50"/>
    </location>
</feature>
<accession>A0A6A0AGM8</accession>
<dbReference type="EMBL" id="BLLF01005640">
    <property type="protein sequence ID" value="GFH31451.1"/>
    <property type="molecule type" value="Genomic_DNA"/>
</dbReference>
<reference evidence="8 9" key="1">
    <citation type="submission" date="2020-02" db="EMBL/GenBank/DDBJ databases">
        <title>Draft genome sequence of Haematococcus lacustris strain NIES-144.</title>
        <authorList>
            <person name="Morimoto D."/>
            <person name="Nakagawa S."/>
            <person name="Yoshida T."/>
            <person name="Sawayama S."/>
        </authorList>
    </citation>
    <scope>NUCLEOTIDE SEQUENCE [LARGE SCALE GENOMIC DNA]</scope>
    <source>
        <strain evidence="8 9">NIES-144</strain>
    </source>
</reference>
<evidence type="ECO:0000256" key="6">
    <source>
        <dbReference type="RuleBase" id="RU365102"/>
    </source>
</evidence>
<feature type="compositionally biased region" description="Low complexity" evidence="7">
    <location>
        <begin position="64"/>
        <end position="79"/>
    </location>
</feature>
<dbReference type="Proteomes" id="UP000485058">
    <property type="component" value="Unassembled WGS sequence"/>
</dbReference>
<comment type="similarity">
    <text evidence="2 6">Belongs to the GDT1 family.</text>
</comment>
<feature type="region of interest" description="Disordered" evidence="7">
    <location>
        <begin position="59"/>
        <end position="93"/>
    </location>
</feature>
<dbReference type="PANTHER" id="PTHR12608:SF7">
    <property type="entry name" value="PROTEIN PAM71-HOMOLOG, CHLOROPLASTIC"/>
    <property type="match status" value="1"/>
</dbReference>
<keyword evidence="4 6" id="KW-1133">Transmembrane helix</keyword>